<name>A0ACC3TBK2_LIPKO</name>
<proteinExistence type="predicted"/>
<accession>A0ACC3TBK2</accession>
<keyword evidence="1" id="KW-0378">Hydrolase</keyword>
<dbReference type="EMBL" id="MU971335">
    <property type="protein sequence ID" value="KAK9241347.1"/>
    <property type="molecule type" value="Genomic_DNA"/>
</dbReference>
<protein>
    <submittedName>
        <fullName evidence="1">Glycoside hydrolase superfamily</fullName>
    </submittedName>
</protein>
<evidence type="ECO:0000313" key="1">
    <source>
        <dbReference type="EMBL" id="KAK9241347.1"/>
    </source>
</evidence>
<reference evidence="2" key="1">
    <citation type="journal article" date="2024" name="Front. Bioeng. Biotechnol.">
        <title>Genome-scale model development and genomic sequencing of the oleaginous clade Lipomyces.</title>
        <authorList>
            <person name="Czajka J.J."/>
            <person name="Han Y."/>
            <person name="Kim J."/>
            <person name="Mondo S.J."/>
            <person name="Hofstad B.A."/>
            <person name="Robles A."/>
            <person name="Haridas S."/>
            <person name="Riley R."/>
            <person name="LaButti K."/>
            <person name="Pangilinan J."/>
            <person name="Andreopoulos W."/>
            <person name="Lipzen A."/>
            <person name="Yan J."/>
            <person name="Wang M."/>
            <person name="Ng V."/>
            <person name="Grigoriev I.V."/>
            <person name="Spatafora J.W."/>
            <person name="Magnuson J.K."/>
            <person name="Baker S.E."/>
            <person name="Pomraning K.R."/>
        </authorList>
    </citation>
    <scope>NUCLEOTIDE SEQUENCE [LARGE SCALE GENOMIC DNA]</scope>
    <source>
        <strain evidence="2">CBS 7786</strain>
    </source>
</reference>
<organism evidence="1 2">
    <name type="scientific">Lipomyces kononenkoae</name>
    <name type="common">Yeast</name>
    <dbReference type="NCBI Taxonomy" id="34357"/>
    <lineage>
        <taxon>Eukaryota</taxon>
        <taxon>Fungi</taxon>
        <taxon>Dikarya</taxon>
        <taxon>Ascomycota</taxon>
        <taxon>Saccharomycotina</taxon>
        <taxon>Lipomycetes</taxon>
        <taxon>Lipomycetales</taxon>
        <taxon>Lipomycetaceae</taxon>
        <taxon>Lipomyces</taxon>
    </lineage>
</organism>
<keyword evidence="2" id="KW-1185">Reference proteome</keyword>
<dbReference type="Proteomes" id="UP001433508">
    <property type="component" value="Unassembled WGS sequence"/>
</dbReference>
<comment type="caution">
    <text evidence="1">The sequence shown here is derived from an EMBL/GenBank/DDBJ whole genome shotgun (WGS) entry which is preliminary data.</text>
</comment>
<sequence length="596" mass="61660">MRPITPFSAIPFLLLTQLFGQFGRPVYAYSSSSSDNVAVYWGQASAGSQQRLSYYCQSDSVDIVILSFMMTFYAADGLPEVNFANACSDTFSGTTLLQCEEIAQDIQTCQSMGKKVLLSLGGAVGSYGFSSDSEGSSFATTVWNMFGGGTSNYRPFGTAVVDGFDLDIENGNSVGYAAFIKQIRSLYNGGAYYISGAPQCPFPDANLGDALDNAWFDFVFIQFYNNYCGVNNPSQFNYDSDWQNWVSSTAINKDVKLFVGVPGSSSAAGSGYSTPNSLSSIVSGISDKSSLGGIMIWDASQAFTNTVDSSLFIDGIKSMLGQIGISGSSSATATASASVTSVAATVVSSSGPAVSSESLLSPVSQAGQNLYVDSSSPTEPVSDSTTTSIQPTTTAAASSESTSSTATPAVSSQSTSSAVESATAAPSSTSAPAVSSVTTLSTVASATVVPSSTSAAPAASSSSTQTSASSSTSDCSNLTGVDLANCQNAYFATLSASSACTDGMIACVEGLFAKCDGTAWVTFSCPSGTVCTALPNGDATYAIVTCDTEADISRLFGTSSSKKIRRRNVTENEGSAAHNIVRRSHRHHAHRRRTTF</sequence>
<gene>
    <name evidence="1" type="ORF">V1525DRAFT_368498</name>
</gene>
<evidence type="ECO:0000313" key="2">
    <source>
        <dbReference type="Proteomes" id="UP001433508"/>
    </source>
</evidence>